<sequence>MSDKKTKMKISELKSKLNQLSKQDLMKLLVESYKMSSEIQDYLGAKLSTESHVLLTILRNEDRRDDSSVVQLTVWKKWMEIPAATRDKILGNVWCARCSNAVIIRDYTISSERLGLVLKGSCAECGGQVSRVVEND</sequence>
<dbReference type="EMBL" id="JAAOIW010000002">
    <property type="protein sequence ID" value="NHN29428.1"/>
    <property type="molecule type" value="Genomic_DNA"/>
</dbReference>
<evidence type="ECO:0000313" key="2">
    <source>
        <dbReference type="Proteomes" id="UP001165962"/>
    </source>
</evidence>
<keyword evidence="2" id="KW-1185">Reference proteome</keyword>
<name>A0ABX0J3M6_9BACL</name>
<comment type="caution">
    <text evidence="1">The sequence shown here is derived from an EMBL/GenBank/DDBJ whole genome shotgun (WGS) entry which is preliminary data.</text>
</comment>
<gene>
    <name evidence="1" type="ORF">G9U52_06235</name>
</gene>
<proteinExistence type="predicted"/>
<accession>A0ABX0J3M6</accession>
<evidence type="ECO:0000313" key="1">
    <source>
        <dbReference type="EMBL" id="NHN29428.1"/>
    </source>
</evidence>
<dbReference type="Proteomes" id="UP001165962">
    <property type="component" value="Unassembled WGS sequence"/>
</dbReference>
<reference evidence="1" key="1">
    <citation type="submission" date="2020-03" db="EMBL/GenBank/DDBJ databases">
        <title>Draft sequencing of Paenibacilllus sp. S3N08.</title>
        <authorList>
            <person name="Kim D.-U."/>
        </authorList>
    </citation>
    <scope>NUCLEOTIDE SEQUENCE</scope>
    <source>
        <strain evidence="1">S3N08</strain>
    </source>
</reference>
<dbReference type="RefSeq" id="WP_166147385.1">
    <property type="nucleotide sequence ID" value="NZ_JAAOIW010000002.1"/>
</dbReference>
<protein>
    <submittedName>
        <fullName evidence="1">Uncharacterized protein</fullName>
    </submittedName>
</protein>
<organism evidence="1 2">
    <name type="scientific">Paenibacillus agricola</name>
    <dbReference type="NCBI Taxonomy" id="2716264"/>
    <lineage>
        <taxon>Bacteria</taxon>
        <taxon>Bacillati</taxon>
        <taxon>Bacillota</taxon>
        <taxon>Bacilli</taxon>
        <taxon>Bacillales</taxon>
        <taxon>Paenibacillaceae</taxon>
        <taxon>Paenibacillus</taxon>
    </lineage>
</organism>